<feature type="region of interest" description="Disordered" evidence="1">
    <location>
        <begin position="461"/>
        <end position="486"/>
    </location>
</feature>
<feature type="region of interest" description="Disordered" evidence="1">
    <location>
        <begin position="190"/>
        <end position="285"/>
    </location>
</feature>
<reference evidence="3" key="1">
    <citation type="submission" date="2015-08" db="EMBL/GenBank/DDBJ databases">
        <authorList>
            <person name="Babu N.S."/>
            <person name="Beckwith C.J."/>
            <person name="Beseler K.G."/>
            <person name="Brison A."/>
            <person name="Carone J.V."/>
            <person name="Caskin T.P."/>
            <person name="Diamond M."/>
            <person name="Durham M.E."/>
            <person name="Foxe J.M."/>
            <person name="Go M."/>
            <person name="Henderson B.A."/>
            <person name="Jones I.B."/>
            <person name="McGettigan J.A."/>
            <person name="Micheletti S.J."/>
            <person name="Nasrallah M.E."/>
            <person name="Ortiz D."/>
            <person name="Piller C.R."/>
            <person name="Privatt S.R."/>
            <person name="Schneider S.L."/>
            <person name="Sharp S."/>
            <person name="Smith T.C."/>
            <person name="Stanton J.D."/>
            <person name="Ullery H.E."/>
            <person name="Wilson R.J."/>
            <person name="Serrano M.G."/>
            <person name="Buck G."/>
            <person name="Lee V."/>
            <person name="Wang Y."/>
            <person name="Carvalho R."/>
            <person name="Voegtly L."/>
            <person name="Shi R."/>
            <person name="Duckworth R."/>
            <person name="Johnson A."/>
            <person name="Loviza R."/>
            <person name="Walstead R."/>
            <person name="Shah Z."/>
            <person name="Kiflezghi M."/>
            <person name="Wade K."/>
            <person name="Ball S.L."/>
            <person name="Bradley K.W."/>
            <person name="Asai D.J."/>
            <person name="Bowman C.A."/>
            <person name="Russell D.A."/>
            <person name="Pope W.H."/>
            <person name="Jacobs-Sera D."/>
            <person name="Hendrix R.W."/>
            <person name="Hatfull G.F."/>
        </authorList>
    </citation>
    <scope>NUCLEOTIDE SEQUENCE</scope>
</reference>
<dbReference type="AlphaFoldDB" id="A0A1D1ZPQ0"/>
<dbReference type="Gene3D" id="1.10.287.110">
    <property type="entry name" value="DnaJ domain"/>
    <property type="match status" value="1"/>
</dbReference>
<feature type="compositionally biased region" description="Basic residues" evidence="1">
    <location>
        <begin position="26"/>
        <end position="48"/>
    </location>
</feature>
<dbReference type="EMBL" id="GDKF01009660">
    <property type="protein sequence ID" value="JAT68962.1"/>
    <property type="molecule type" value="Transcribed_RNA"/>
</dbReference>
<dbReference type="PROSITE" id="PS50076">
    <property type="entry name" value="DNAJ_2"/>
    <property type="match status" value="1"/>
</dbReference>
<feature type="non-terminal residue" evidence="3">
    <location>
        <position position="1"/>
    </location>
</feature>
<dbReference type="PANTHER" id="PTHR47422">
    <property type="entry name" value="DNAJ HEAT SHOCK N-TERMINAL DOMAIN-CONTAINING PROTEIN"/>
    <property type="match status" value="1"/>
</dbReference>
<name>A0A1D1ZPQ0_AUXPR</name>
<evidence type="ECO:0000256" key="1">
    <source>
        <dbReference type="SAM" id="MobiDB-lite"/>
    </source>
</evidence>
<proteinExistence type="predicted"/>
<dbReference type="SUPFAM" id="SSF46565">
    <property type="entry name" value="Chaperone J-domain"/>
    <property type="match status" value="1"/>
</dbReference>
<dbReference type="InterPro" id="IPR001623">
    <property type="entry name" value="DnaJ_domain"/>
</dbReference>
<dbReference type="InterPro" id="IPR036869">
    <property type="entry name" value="J_dom_sf"/>
</dbReference>
<dbReference type="PRINTS" id="PR00625">
    <property type="entry name" value="JDOMAIN"/>
</dbReference>
<dbReference type="CDD" id="cd06257">
    <property type="entry name" value="DnaJ"/>
    <property type="match status" value="1"/>
</dbReference>
<protein>
    <recommendedName>
        <fullName evidence="2">J domain-containing protein</fullName>
    </recommendedName>
</protein>
<gene>
    <name evidence="3" type="ORF">g.28569</name>
</gene>
<evidence type="ECO:0000259" key="2">
    <source>
        <dbReference type="PROSITE" id="PS50076"/>
    </source>
</evidence>
<dbReference type="SMART" id="SM00271">
    <property type="entry name" value="DnaJ"/>
    <property type="match status" value="1"/>
</dbReference>
<dbReference type="PANTHER" id="PTHR47422:SF1">
    <property type="entry name" value="DNAJ HEAT SHOCK N-TERMINAL DOMAIN-CONTAINING PROTEIN"/>
    <property type="match status" value="1"/>
</dbReference>
<evidence type="ECO:0000313" key="3">
    <source>
        <dbReference type="EMBL" id="JAT68962.1"/>
    </source>
</evidence>
<dbReference type="Pfam" id="PF12572">
    <property type="entry name" value="DUF3752"/>
    <property type="match status" value="1"/>
</dbReference>
<organism evidence="3">
    <name type="scientific">Auxenochlorella protothecoides</name>
    <name type="common">Green microalga</name>
    <name type="synonym">Chlorella protothecoides</name>
    <dbReference type="NCBI Taxonomy" id="3075"/>
    <lineage>
        <taxon>Eukaryota</taxon>
        <taxon>Viridiplantae</taxon>
        <taxon>Chlorophyta</taxon>
        <taxon>core chlorophytes</taxon>
        <taxon>Trebouxiophyceae</taxon>
        <taxon>Chlorellales</taxon>
        <taxon>Chlorellaceae</taxon>
        <taxon>Auxenochlorella</taxon>
    </lineage>
</organism>
<feature type="region of interest" description="Disordered" evidence="1">
    <location>
        <begin position="15"/>
        <end position="62"/>
    </location>
</feature>
<accession>A0A1D1ZPQ0</accession>
<feature type="compositionally biased region" description="Low complexity" evidence="1">
    <location>
        <begin position="560"/>
        <end position="577"/>
    </location>
</feature>
<dbReference type="InterPro" id="IPR022226">
    <property type="entry name" value="DUF3752"/>
</dbReference>
<feature type="region of interest" description="Disordered" evidence="1">
    <location>
        <begin position="544"/>
        <end position="627"/>
    </location>
</feature>
<dbReference type="Pfam" id="PF00226">
    <property type="entry name" value="DnaJ"/>
    <property type="match status" value="1"/>
</dbReference>
<feature type="domain" description="J" evidence="2">
    <location>
        <begin position="332"/>
        <end position="396"/>
    </location>
</feature>
<feature type="compositionally biased region" description="Gly residues" evidence="1">
    <location>
        <begin position="611"/>
        <end position="621"/>
    </location>
</feature>
<sequence length="627" mass="65691">AGQCRRCQLIISDELSTAKMGSHSPSSRKSKKHKKQKHKRHKEHKSRKNRGDSSDSDASPDVNTQLFKSRAVAQATREILAYKYELKSELRELIRQLDAGEALAIDGVEDSYLKSRLDTLFTNLSQVRKTSAGQYYKRSKEGDAIIGFLAPLLAESAGQVAAYAPQGPLVSAVSRVDDPTASRLVEGAASFPNSAVPPPPEAPVARPTSPSAPPGPASAEEDEEDAGRPPHHDSTQGPRRVLGPAAPPPEFLAAAALLPLPPSPEPGALGADDDDEDAFLVGPVPPDLAGELDLASSDDRSAEVARILGLAREREARLAGVAAADAARDPLDPYEVLGLGPEATPAEVKRRYMRTSLLIHPDKCDHPGAADAFQAVARAAKELQDLGLRAAVDARREEAALRREFEAEQAVAERQRAWRIARGEATPADLAGPAPGGAGPAREAWMTELPPERSASATVAAVAPGSTHRGFSQSGIKPRGDTSGWTLTPQQRALQLEGGGAAGGGTLLGPAPGGGAAAVTASAVDAYNAATRKRSLVEQHAERLAAATKKKGKKKTRDGAPAPAQAPADWDPATQPWRPFDREKDLVGGRGDVQSAQQRIAALPALSSRFGGAGGGRGAGSGARTFL</sequence>